<dbReference type="PANTHER" id="PTHR11636">
    <property type="entry name" value="POU DOMAIN"/>
    <property type="match status" value="1"/>
</dbReference>
<evidence type="ECO:0000256" key="1">
    <source>
        <dbReference type="ARBA" id="ARBA00004123"/>
    </source>
</evidence>
<gene>
    <name evidence="15" type="primary">pou6f1</name>
</gene>
<name>A0AAJ8B7F1_LATCA</name>
<dbReference type="InterPro" id="IPR001356">
    <property type="entry name" value="HD"/>
</dbReference>
<dbReference type="CTD" id="5463"/>
<dbReference type="InterPro" id="IPR000327">
    <property type="entry name" value="POU_dom"/>
</dbReference>
<evidence type="ECO:0000259" key="13">
    <source>
        <dbReference type="PROSITE" id="PS51179"/>
    </source>
</evidence>
<keyword evidence="6 8" id="KW-0539">Nucleus</keyword>
<organism evidence="14 15">
    <name type="scientific">Lates calcarifer</name>
    <name type="common">Barramundi</name>
    <name type="synonym">Holocentrus calcarifer</name>
    <dbReference type="NCBI Taxonomy" id="8187"/>
    <lineage>
        <taxon>Eukaryota</taxon>
        <taxon>Metazoa</taxon>
        <taxon>Chordata</taxon>
        <taxon>Craniata</taxon>
        <taxon>Vertebrata</taxon>
        <taxon>Euteleostomi</taxon>
        <taxon>Actinopterygii</taxon>
        <taxon>Neopterygii</taxon>
        <taxon>Teleostei</taxon>
        <taxon>Neoteleostei</taxon>
        <taxon>Acanthomorphata</taxon>
        <taxon>Carangaria</taxon>
        <taxon>Carangaria incertae sedis</taxon>
        <taxon>Centropomidae</taxon>
        <taxon>Lates</taxon>
    </lineage>
</organism>
<comment type="subcellular location">
    <subcellularLocation>
        <location evidence="1 8 9">Nucleus</location>
    </subcellularLocation>
</comment>
<keyword evidence="5 10" id="KW-0804">Transcription</keyword>
<feature type="region of interest" description="Disordered" evidence="11">
    <location>
        <begin position="19"/>
        <end position="59"/>
    </location>
</feature>
<evidence type="ECO:0000256" key="5">
    <source>
        <dbReference type="ARBA" id="ARBA00023163"/>
    </source>
</evidence>
<dbReference type="GO" id="GO:0000981">
    <property type="term" value="F:DNA-binding transcription factor activity, RNA polymerase II-specific"/>
    <property type="evidence" value="ECO:0007669"/>
    <property type="project" value="TreeGrafter"/>
</dbReference>
<dbReference type="PROSITE" id="PS00035">
    <property type="entry name" value="POU_1"/>
    <property type="match status" value="1"/>
</dbReference>
<dbReference type="SUPFAM" id="SSF46689">
    <property type="entry name" value="Homeodomain-like"/>
    <property type="match status" value="1"/>
</dbReference>
<dbReference type="FunFam" id="1.10.10.60:FF:000051">
    <property type="entry name" value="POU domain protein"/>
    <property type="match status" value="1"/>
</dbReference>
<dbReference type="InterPro" id="IPR009057">
    <property type="entry name" value="Homeodomain-like_sf"/>
</dbReference>
<feature type="compositionally biased region" description="Polar residues" evidence="11">
    <location>
        <begin position="39"/>
        <end position="59"/>
    </location>
</feature>
<proteinExistence type="inferred from homology"/>
<dbReference type="Pfam" id="PF00046">
    <property type="entry name" value="Homeodomain"/>
    <property type="match status" value="1"/>
</dbReference>
<dbReference type="RefSeq" id="XP_050927336.1">
    <property type="nucleotide sequence ID" value="XM_051071379.1"/>
</dbReference>
<keyword evidence="3 8" id="KW-0238">DNA-binding</keyword>
<dbReference type="Pfam" id="PF00157">
    <property type="entry name" value="Pou"/>
    <property type="match status" value="1"/>
</dbReference>
<dbReference type="InterPro" id="IPR013847">
    <property type="entry name" value="POU"/>
</dbReference>
<dbReference type="SUPFAM" id="SSF47413">
    <property type="entry name" value="lambda repressor-like DNA-binding domains"/>
    <property type="match status" value="1"/>
</dbReference>
<evidence type="ECO:0000313" key="15">
    <source>
        <dbReference type="RefSeq" id="XP_050927336.1"/>
    </source>
</evidence>
<evidence type="ECO:0000313" key="14">
    <source>
        <dbReference type="Proteomes" id="UP000694890"/>
    </source>
</evidence>
<evidence type="ECO:0000256" key="6">
    <source>
        <dbReference type="ARBA" id="ARBA00023242"/>
    </source>
</evidence>
<dbReference type="GO" id="GO:0005634">
    <property type="term" value="C:nucleus"/>
    <property type="evidence" value="ECO:0007669"/>
    <property type="project" value="UniProtKB-SubCell"/>
</dbReference>
<dbReference type="PROSITE" id="PS00465">
    <property type="entry name" value="POU_2"/>
    <property type="match status" value="1"/>
</dbReference>
<evidence type="ECO:0000256" key="11">
    <source>
        <dbReference type="SAM" id="MobiDB-lite"/>
    </source>
</evidence>
<dbReference type="InterPro" id="IPR010982">
    <property type="entry name" value="Lambda_DNA-bd_dom_sf"/>
</dbReference>
<evidence type="ECO:0000259" key="12">
    <source>
        <dbReference type="PROSITE" id="PS50071"/>
    </source>
</evidence>
<dbReference type="Proteomes" id="UP000694890">
    <property type="component" value="Linkage group LG6"/>
</dbReference>
<evidence type="ECO:0000256" key="3">
    <source>
        <dbReference type="ARBA" id="ARBA00023125"/>
    </source>
</evidence>
<dbReference type="SMART" id="SM00352">
    <property type="entry name" value="POU"/>
    <property type="match status" value="1"/>
</dbReference>
<evidence type="ECO:0000256" key="10">
    <source>
        <dbReference type="RuleBase" id="RU361194"/>
    </source>
</evidence>
<feature type="domain" description="Homeobox" evidence="12">
    <location>
        <begin position="547"/>
        <end position="607"/>
    </location>
</feature>
<dbReference type="PANTHER" id="PTHR11636:SF6">
    <property type="entry name" value="POU DOMAIN, CLASS 6, TRANSCRIPTION FACTOR 1"/>
    <property type="match status" value="1"/>
</dbReference>
<evidence type="ECO:0000256" key="2">
    <source>
        <dbReference type="ARBA" id="ARBA00023015"/>
    </source>
</evidence>
<feature type="DNA-binding region" description="Homeobox" evidence="8">
    <location>
        <begin position="549"/>
        <end position="608"/>
    </location>
</feature>
<dbReference type="GeneID" id="108885807"/>
<comment type="similarity">
    <text evidence="7">Belongs to the POU transcription factor family. Class-6 subfamily.</text>
</comment>
<evidence type="ECO:0000256" key="7">
    <source>
        <dbReference type="ARBA" id="ARBA00061425"/>
    </source>
</evidence>
<sequence>MSGHETIRVLEVEVDASLPASVNDGKSEGKAEEGVAQATAEQTEGGSTQDGPTVPQSSGGIVLGEQQVVSVEAPAPTVQTLTPAVPISVSLPQTQATMPITVQGCPQVLTQDSLATLMTGMMAQTGSLGQPLLIPLSMAGSIGGQGSLAVLTLPTTNVATLPGLTAANPAGNLLKLPFAGLQDCIPLNFPAAATVLNSVQPQLQTNAQTLFQPQAASMQPVQQAAVQQVMSQPTQVTTAQVSAAQVAAAQATSATTTVSQSNISVAALQTAGLSINPAIISAASLGAQPQFLSSLASTPIITSAMSNMAGITSQIITNAQGQVIGTLPLLVNPASLAGGAATPTLPLQGLQVQTVTPQLLLNTQGQIIATVGNGPATVATSAAVLPKAAAPPTLTKPNTQASVTSVTQSPVVIAPQPSVLKTTTTLSSTAPITCGDIAKVGQLVSKPQQVVSSEEGINLEEIREFAKNFKIRRLSLGLTQTQVGQALTATEGPAYSQSAICRFEKLDITPKSAQKLKPVLEKWLAEAEHWNQKGQQNLMEFVGGEPSKKRKRRTSFTPQAIEVLNSYFEKNALPTGQEITEIARELNYDREVVRVWFCNRRQTLKNTSKINVFQVQ</sequence>
<evidence type="ECO:0000256" key="8">
    <source>
        <dbReference type="PROSITE-ProRule" id="PRU00108"/>
    </source>
</evidence>
<keyword evidence="2" id="KW-0805">Transcription regulation</keyword>
<evidence type="ECO:0000256" key="4">
    <source>
        <dbReference type="ARBA" id="ARBA00023155"/>
    </source>
</evidence>
<dbReference type="SMART" id="SM00389">
    <property type="entry name" value="HOX"/>
    <property type="match status" value="1"/>
</dbReference>
<dbReference type="PROSITE" id="PS51179">
    <property type="entry name" value="POU_3"/>
    <property type="match status" value="1"/>
</dbReference>
<dbReference type="GO" id="GO:0000978">
    <property type="term" value="F:RNA polymerase II cis-regulatory region sequence-specific DNA binding"/>
    <property type="evidence" value="ECO:0007669"/>
    <property type="project" value="TreeGrafter"/>
</dbReference>
<dbReference type="Gene3D" id="1.10.260.40">
    <property type="entry name" value="lambda repressor-like DNA-binding domains"/>
    <property type="match status" value="1"/>
</dbReference>
<keyword evidence="4 8" id="KW-0371">Homeobox</keyword>
<dbReference type="PRINTS" id="PR00028">
    <property type="entry name" value="POUDOMAIN"/>
</dbReference>
<accession>A0AAJ8B7F1</accession>
<reference evidence="15" key="1">
    <citation type="submission" date="2025-08" db="UniProtKB">
        <authorList>
            <consortium name="RefSeq"/>
        </authorList>
    </citation>
    <scope>IDENTIFICATION</scope>
    <source>
        <tissue evidence="15">Brain</tissue>
    </source>
</reference>
<dbReference type="PROSITE" id="PS50071">
    <property type="entry name" value="HOMEOBOX_2"/>
    <property type="match status" value="1"/>
</dbReference>
<evidence type="ECO:0000256" key="9">
    <source>
        <dbReference type="RuleBase" id="RU000682"/>
    </source>
</evidence>
<dbReference type="CDD" id="cd00086">
    <property type="entry name" value="homeodomain"/>
    <property type="match status" value="1"/>
</dbReference>
<feature type="domain" description="POU-specific" evidence="13">
    <location>
        <begin position="454"/>
        <end position="528"/>
    </location>
</feature>
<dbReference type="Gene3D" id="1.10.10.60">
    <property type="entry name" value="Homeodomain-like"/>
    <property type="match status" value="1"/>
</dbReference>
<dbReference type="InterPro" id="IPR050255">
    <property type="entry name" value="POU_domain_TF"/>
</dbReference>
<protein>
    <recommendedName>
        <fullName evidence="10">POU domain protein</fullName>
    </recommendedName>
</protein>
<dbReference type="AlphaFoldDB" id="A0AAJ8B7F1"/>
<dbReference type="FunFam" id="1.10.260.40:FF:000013">
    <property type="entry name" value="POU domain protein"/>
    <property type="match status" value="1"/>
</dbReference>